<feature type="region of interest" description="Disordered" evidence="10">
    <location>
        <begin position="627"/>
        <end position="681"/>
    </location>
</feature>
<keyword evidence="13" id="KW-1185">Reference proteome</keyword>
<dbReference type="GO" id="GO:0022841">
    <property type="term" value="F:potassium ion leak channel activity"/>
    <property type="evidence" value="ECO:0007669"/>
    <property type="project" value="TreeGrafter"/>
</dbReference>
<dbReference type="GO" id="GO:0008270">
    <property type="term" value="F:zinc ion binding"/>
    <property type="evidence" value="ECO:0007669"/>
    <property type="project" value="UniProtKB-KW"/>
</dbReference>
<comment type="subcellular location">
    <subcellularLocation>
        <location evidence="1">Membrane</location>
        <topology evidence="1">Multi-pass membrane protein</topology>
    </subcellularLocation>
</comment>
<protein>
    <submittedName>
        <fullName evidence="14">C2H2-type domain-containing protein</fullName>
    </submittedName>
</protein>
<feature type="transmembrane region" description="Helical" evidence="11">
    <location>
        <begin position="899"/>
        <end position="918"/>
    </location>
</feature>
<evidence type="ECO:0000256" key="8">
    <source>
        <dbReference type="PROSITE-ProRule" id="PRU00042"/>
    </source>
</evidence>
<comment type="similarity">
    <text evidence="9">Belongs to the two pore domain potassium channel (TC 1.A.1.8) family.</text>
</comment>
<feature type="compositionally biased region" description="Low complexity" evidence="10">
    <location>
        <begin position="643"/>
        <end position="653"/>
    </location>
</feature>
<accession>A0A1I7XFF4</accession>
<feature type="transmembrane region" description="Helical" evidence="11">
    <location>
        <begin position="445"/>
        <end position="469"/>
    </location>
</feature>
<evidence type="ECO:0000256" key="5">
    <source>
        <dbReference type="ARBA" id="ARBA00023065"/>
    </source>
</evidence>
<dbReference type="InterPro" id="IPR013087">
    <property type="entry name" value="Znf_C2H2_type"/>
</dbReference>
<dbReference type="PRINTS" id="PR01333">
    <property type="entry name" value="2POREKCHANEL"/>
</dbReference>
<feature type="transmembrane region" description="Helical" evidence="11">
    <location>
        <begin position="55"/>
        <end position="76"/>
    </location>
</feature>
<dbReference type="PANTHER" id="PTHR11003:SF317">
    <property type="entry name" value="POTASSIUM CHANNEL DOMAIN-CONTAINING PROTEIN"/>
    <property type="match status" value="1"/>
</dbReference>
<keyword evidence="8" id="KW-0862">Zinc</keyword>
<keyword evidence="3 9" id="KW-0812">Transmembrane</keyword>
<feature type="domain" description="C2H2-type" evidence="12">
    <location>
        <begin position="918"/>
        <end position="946"/>
    </location>
</feature>
<evidence type="ECO:0000256" key="11">
    <source>
        <dbReference type="SAM" id="Phobius"/>
    </source>
</evidence>
<evidence type="ECO:0000256" key="6">
    <source>
        <dbReference type="ARBA" id="ARBA00023136"/>
    </source>
</evidence>
<keyword evidence="5 9" id="KW-0406">Ion transport</keyword>
<proteinExistence type="inferred from homology"/>
<evidence type="ECO:0000256" key="2">
    <source>
        <dbReference type="ARBA" id="ARBA00022448"/>
    </source>
</evidence>
<feature type="transmembrane region" description="Helical" evidence="11">
    <location>
        <begin position="356"/>
        <end position="376"/>
    </location>
</feature>
<keyword evidence="6 11" id="KW-0472">Membrane</keyword>
<keyword evidence="4 11" id="KW-1133">Transmembrane helix</keyword>
<keyword evidence="7 9" id="KW-0407">Ion channel</keyword>
<evidence type="ECO:0000256" key="7">
    <source>
        <dbReference type="ARBA" id="ARBA00023303"/>
    </source>
</evidence>
<dbReference type="Gene3D" id="1.10.287.70">
    <property type="match status" value="1"/>
</dbReference>
<dbReference type="Pfam" id="PF07885">
    <property type="entry name" value="Ion_trans_2"/>
    <property type="match status" value="2"/>
</dbReference>
<feature type="transmembrane region" description="Helical" evidence="11">
    <location>
        <begin position="247"/>
        <end position="269"/>
    </location>
</feature>
<evidence type="ECO:0000313" key="13">
    <source>
        <dbReference type="Proteomes" id="UP000095283"/>
    </source>
</evidence>
<dbReference type="FunFam" id="3.30.160.60:FF:000013">
    <property type="entry name" value="Putative zinc finger E-box-binding homeobox 2"/>
    <property type="match status" value="1"/>
</dbReference>
<evidence type="ECO:0000256" key="9">
    <source>
        <dbReference type="RuleBase" id="RU003857"/>
    </source>
</evidence>
<dbReference type="AlphaFoldDB" id="A0A1I7XFF4"/>
<evidence type="ECO:0000259" key="12">
    <source>
        <dbReference type="PROSITE" id="PS50157"/>
    </source>
</evidence>
<dbReference type="GO" id="GO:0005886">
    <property type="term" value="C:plasma membrane"/>
    <property type="evidence" value="ECO:0007669"/>
    <property type="project" value="TreeGrafter"/>
</dbReference>
<evidence type="ECO:0000256" key="1">
    <source>
        <dbReference type="ARBA" id="ARBA00004141"/>
    </source>
</evidence>
<dbReference type="WBParaSite" id="Hba_16405">
    <property type="protein sequence ID" value="Hba_16405"/>
    <property type="gene ID" value="Hba_16405"/>
</dbReference>
<organism evidence="13 14">
    <name type="scientific">Heterorhabditis bacteriophora</name>
    <name type="common">Entomopathogenic nematode worm</name>
    <dbReference type="NCBI Taxonomy" id="37862"/>
    <lineage>
        <taxon>Eukaryota</taxon>
        <taxon>Metazoa</taxon>
        <taxon>Ecdysozoa</taxon>
        <taxon>Nematoda</taxon>
        <taxon>Chromadorea</taxon>
        <taxon>Rhabditida</taxon>
        <taxon>Rhabditina</taxon>
        <taxon>Rhabditomorpha</taxon>
        <taxon>Strongyloidea</taxon>
        <taxon>Heterorhabditidae</taxon>
        <taxon>Heterorhabditis</taxon>
    </lineage>
</organism>
<dbReference type="InterPro" id="IPR003280">
    <property type="entry name" value="2pore_dom_K_chnl"/>
</dbReference>
<dbReference type="SUPFAM" id="SSF81324">
    <property type="entry name" value="Voltage-gated potassium channels"/>
    <property type="match status" value="2"/>
</dbReference>
<keyword evidence="8" id="KW-0863">Zinc-finger</keyword>
<evidence type="ECO:0000256" key="3">
    <source>
        <dbReference type="ARBA" id="ARBA00022692"/>
    </source>
</evidence>
<dbReference type="Proteomes" id="UP000095283">
    <property type="component" value="Unplaced"/>
</dbReference>
<reference evidence="14" key="1">
    <citation type="submission" date="2016-11" db="UniProtKB">
        <authorList>
            <consortium name="WormBaseParasite"/>
        </authorList>
    </citation>
    <scope>IDENTIFICATION</scope>
</reference>
<keyword evidence="8" id="KW-0479">Metal-binding</keyword>
<name>A0A1I7XFF4_HETBA</name>
<dbReference type="GO" id="GO:0030322">
    <property type="term" value="P:stabilization of membrane potential"/>
    <property type="evidence" value="ECO:0007669"/>
    <property type="project" value="TreeGrafter"/>
</dbReference>
<dbReference type="InterPro" id="IPR013099">
    <property type="entry name" value="K_chnl_dom"/>
</dbReference>
<evidence type="ECO:0000313" key="14">
    <source>
        <dbReference type="WBParaSite" id="Hba_16405"/>
    </source>
</evidence>
<sequence>MKLRLKQDRRKSLDSSDIMNKPPILHSIYIYVKHPFSNRVALPPLCFSTVLATPLFVHLLMICSVGAYAIFGAIIIRKLETKNVAVIKMETERKHIDLKDFESLIRAMDIGLKHKRRRRHNDTYSAEVLTKKAKIGEWPDRERRAAVQVIRSRRCVVGVIKRMSTSQCLTDSLNENFVKELDQCYRVAVEHDTHTKDVLFTNSEEVVESVAEEKEEEVQPWSFMDSLLFSFTVITTIGYGNVAPKTFVGRLFVIIYGLIGIPFTLLAIADLGKFLSELMVGWAKTVSRFKKRIREEWQTKIKLKGRYDTEKILNGNCKAMLEKCGSRDDITSVEEGKVEENDDMEAEDDLEETQPLSLFFLFIAYITFGGVMLASYEPDMDFFKAVYFNFVTLTSIGLGDIVPRRLVYEILTLLAIFHVQFRQLGDHGNYIFNHKRSGDENLERAVIDTYMVLTIIYIAIGLALTTIAIEIAADTLKKLHYYGRKIENVGNVAIWFGGKKITMRALVKNLGDQFNLPTTIVKDLDLDNFVEQAIKVEEGEIETLRPPPFEPDPNEFTAGFMDENSEGSFYHLLASYVALVTHFVDLWNDLAALCSHLTSVIDVWVREPTPSRTPSPSLDLLLEPMPKEPILEPNPQLSPTFISREPSPESTPEATPILTPVPSREHTPPETPESSPTPILELPPKPISPPLLPSTEAILESFTEPVPDLKPEPKPICVNEIFKQYPTVDSISFARFWNFIHLILSLLIQNIQVHKVTPTDIASQKRRAYSEEAWRRYQEYQKQLFILVFEEQQNECPSCHKRFSHSGSYSSHMSSKKCIQQAAPSMVPQFSPYQMMMYRNLLMQFQTQQQFGVISAETNPYLNLIQQNMLQGVSTKIMSNCWVTRNKHLFNQKQQQQMYLYYFMHILLTCIFSVNHYFQCDKCLKRFSHSGSYSQHMNHRYSYCKPYREGTVPTPESPQSGSIRSPLELPLTGPQMSPVSLDGTSLTAPLLTPSSLV</sequence>
<dbReference type="GO" id="GO:0015271">
    <property type="term" value="F:outward rectifier potassium channel activity"/>
    <property type="evidence" value="ECO:0007669"/>
    <property type="project" value="TreeGrafter"/>
</dbReference>
<evidence type="ECO:0000256" key="10">
    <source>
        <dbReference type="SAM" id="MobiDB-lite"/>
    </source>
</evidence>
<keyword evidence="2 9" id="KW-0813">Transport</keyword>
<evidence type="ECO:0000256" key="4">
    <source>
        <dbReference type="ARBA" id="ARBA00022989"/>
    </source>
</evidence>
<dbReference type="PANTHER" id="PTHR11003">
    <property type="entry name" value="POTASSIUM CHANNEL, SUBFAMILY K"/>
    <property type="match status" value="1"/>
</dbReference>
<dbReference type="PROSITE" id="PS50157">
    <property type="entry name" value="ZINC_FINGER_C2H2_2"/>
    <property type="match status" value="1"/>
</dbReference>